<accession>A0ABQ9GFJ5</accession>
<reference evidence="1 2" key="1">
    <citation type="submission" date="2023-02" db="EMBL/GenBank/DDBJ databases">
        <title>LHISI_Scaffold_Assembly.</title>
        <authorList>
            <person name="Stuart O.P."/>
            <person name="Cleave R."/>
            <person name="Magrath M.J.L."/>
            <person name="Mikheyev A.S."/>
        </authorList>
    </citation>
    <scope>NUCLEOTIDE SEQUENCE [LARGE SCALE GENOMIC DNA]</scope>
    <source>
        <strain evidence="1">Daus_M_001</strain>
        <tissue evidence="1">Leg muscle</tissue>
    </source>
</reference>
<dbReference type="Proteomes" id="UP001159363">
    <property type="component" value="Chromosome 11"/>
</dbReference>
<organism evidence="1 2">
    <name type="scientific">Dryococelus australis</name>
    <dbReference type="NCBI Taxonomy" id="614101"/>
    <lineage>
        <taxon>Eukaryota</taxon>
        <taxon>Metazoa</taxon>
        <taxon>Ecdysozoa</taxon>
        <taxon>Arthropoda</taxon>
        <taxon>Hexapoda</taxon>
        <taxon>Insecta</taxon>
        <taxon>Pterygota</taxon>
        <taxon>Neoptera</taxon>
        <taxon>Polyneoptera</taxon>
        <taxon>Phasmatodea</taxon>
        <taxon>Verophasmatodea</taxon>
        <taxon>Anareolatae</taxon>
        <taxon>Phasmatidae</taxon>
        <taxon>Eurycanthinae</taxon>
        <taxon>Dryococelus</taxon>
    </lineage>
</organism>
<gene>
    <name evidence="1" type="ORF">PR048_027464</name>
</gene>
<evidence type="ECO:0000313" key="2">
    <source>
        <dbReference type="Proteomes" id="UP001159363"/>
    </source>
</evidence>
<comment type="caution">
    <text evidence="1">The sequence shown here is derived from an EMBL/GenBank/DDBJ whole genome shotgun (WGS) entry which is preliminary data.</text>
</comment>
<evidence type="ECO:0000313" key="1">
    <source>
        <dbReference type="EMBL" id="KAJ8871159.1"/>
    </source>
</evidence>
<name>A0ABQ9GFJ5_9NEOP</name>
<keyword evidence="2" id="KW-1185">Reference proteome</keyword>
<dbReference type="EMBL" id="JARBHB010000012">
    <property type="protein sequence ID" value="KAJ8871159.1"/>
    <property type="molecule type" value="Genomic_DNA"/>
</dbReference>
<proteinExistence type="predicted"/>
<sequence length="193" mass="22118">MYISKVDAEKTTANLSLYCDSCPGQNKNHVVLSMIAYTLKQLSRINVHHISIQATHTCPAIETNLKHSVGWAPSEWPTWIENVHTSPEPYAVYVMNYNDFKQWKPTEMMFLPPQRKGHVLGDKIKFKEVQQVALCKGSNSVEVKYSFREETPSKSIALGPQLVRGRPRKPDDVDLPKQLYKAKYPLQHKNTRP</sequence>
<protein>
    <submittedName>
        <fullName evidence="1">Uncharacterized protein</fullName>
    </submittedName>
</protein>